<gene>
    <name evidence="2" type="ORF">IWX46DRAFT_578653</name>
</gene>
<proteinExistence type="predicted"/>
<sequence length="576" mass="61248">MGVMMNEHQGEIARLSVCQLKNSRASIGAAAGAQRPDPGLQLPPVSLMRQANRIFQPAGTVAPVPDCRLSQSAPRSCISLFGSLLPISDFDYKHLHDYTAPKPYPRTASHSPKVTSGPSPLPSSLPASPRPTMSSSHRGLPPPAAMTLPDPSRPPPPPPMPASMNQMPAPPSQWQGAEESMRNWLAAKVEEDRRRQEEEKTRQESLRLEQRKIEQSMLRESIQGGVPPHLVPMIFAGIGGAGVASANLEWLQQYVAQLQAQQQQAVAQAQGSPDLRREQRLITPAQPGVYGQAPPAVPGPPALPGQAVAGPAQPSGPFSASAYTPGSMSPAGRARAIQGYPTGPKLPPHSQLPRLTTNEMQIQPPPAAPVNLSTIQQSQQQEPQTSSPSIYFHHWVPPTTQSGSGTNPPATPSDYTSSPKKRKAQGAHQAPPAPSSAPQFTSPSFSHVSGSTTSTPGRKGHARTRSDQSTHATATEQPHLAGRGRAGMLTGAESSRLSDPRTSRDVLVQEPAPHAQLSRQNLPAPSRAADSGPHAHGGIEGISVERLPMTQRELRSSGLAPQRSRPGTPKRETGVR</sequence>
<protein>
    <submittedName>
        <fullName evidence="2">Uncharacterized protein</fullName>
    </submittedName>
</protein>
<feature type="compositionally biased region" description="Low complexity" evidence="1">
    <location>
        <begin position="116"/>
        <end position="127"/>
    </location>
</feature>
<feature type="region of interest" description="Disordered" evidence="1">
    <location>
        <begin position="286"/>
        <end position="576"/>
    </location>
</feature>
<name>A0ABR1MLM8_9PEZI</name>
<feature type="compositionally biased region" description="Polar residues" evidence="1">
    <location>
        <begin position="447"/>
        <end position="456"/>
    </location>
</feature>
<evidence type="ECO:0000256" key="1">
    <source>
        <dbReference type="SAM" id="MobiDB-lite"/>
    </source>
</evidence>
<dbReference type="Proteomes" id="UP001365128">
    <property type="component" value="Unassembled WGS sequence"/>
</dbReference>
<feature type="region of interest" description="Disordered" evidence="1">
    <location>
        <begin position="103"/>
        <end position="180"/>
    </location>
</feature>
<evidence type="ECO:0000313" key="2">
    <source>
        <dbReference type="EMBL" id="KAK7552676.1"/>
    </source>
</evidence>
<feature type="compositionally biased region" description="Low complexity" evidence="1">
    <location>
        <begin position="373"/>
        <end position="390"/>
    </location>
</feature>
<organism evidence="2 3">
    <name type="scientific">Phyllosticta citricarpa</name>
    <dbReference type="NCBI Taxonomy" id="55181"/>
    <lineage>
        <taxon>Eukaryota</taxon>
        <taxon>Fungi</taxon>
        <taxon>Dikarya</taxon>
        <taxon>Ascomycota</taxon>
        <taxon>Pezizomycotina</taxon>
        <taxon>Dothideomycetes</taxon>
        <taxon>Dothideomycetes incertae sedis</taxon>
        <taxon>Botryosphaeriales</taxon>
        <taxon>Phyllostictaceae</taxon>
        <taxon>Phyllosticta</taxon>
    </lineage>
</organism>
<dbReference type="EMBL" id="JBBPDW010000005">
    <property type="protein sequence ID" value="KAK7552676.1"/>
    <property type="molecule type" value="Genomic_DNA"/>
</dbReference>
<feature type="compositionally biased region" description="Polar residues" evidence="1">
    <location>
        <begin position="467"/>
        <end position="476"/>
    </location>
</feature>
<comment type="caution">
    <text evidence="2">The sequence shown here is derived from an EMBL/GenBank/DDBJ whole genome shotgun (WGS) entry which is preliminary data.</text>
</comment>
<feature type="compositionally biased region" description="Low complexity" evidence="1">
    <location>
        <begin position="304"/>
        <end position="317"/>
    </location>
</feature>
<feature type="compositionally biased region" description="Polar residues" evidence="1">
    <location>
        <begin position="398"/>
        <end position="418"/>
    </location>
</feature>
<feature type="compositionally biased region" description="Low complexity" evidence="1">
    <location>
        <begin position="426"/>
        <end position="446"/>
    </location>
</feature>
<evidence type="ECO:0000313" key="3">
    <source>
        <dbReference type="Proteomes" id="UP001365128"/>
    </source>
</evidence>
<accession>A0ABR1MLM8</accession>
<keyword evidence="3" id="KW-1185">Reference proteome</keyword>
<reference evidence="2 3" key="1">
    <citation type="submission" date="2024-04" db="EMBL/GenBank/DDBJ databases">
        <title>Phyllosticta paracitricarpa is synonymous to the EU quarantine fungus P. citricarpa based on phylogenomic analyses.</title>
        <authorList>
            <consortium name="Lawrence Berkeley National Laboratory"/>
            <person name="Van Ingen-Buijs V.A."/>
            <person name="Van Westerhoven A.C."/>
            <person name="Haridas S."/>
            <person name="Skiadas P."/>
            <person name="Martin F."/>
            <person name="Groenewald J.Z."/>
            <person name="Crous P.W."/>
            <person name="Seidl M.F."/>
        </authorList>
    </citation>
    <scope>NUCLEOTIDE SEQUENCE [LARGE SCALE GENOMIC DNA]</scope>
    <source>
        <strain evidence="2 3">CBS 122670</strain>
    </source>
</reference>
<feature type="compositionally biased region" description="Pro residues" evidence="1">
    <location>
        <begin position="151"/>
        <end position="161"/>
    </location>
</feature>